<keyword evidence="3" id="KW-1185">Reference proteome</keyword>
<evidence type="ECO:0000313" key="3">
    <source>
        <dbReference type="Proteomes" id="UP001497744"/>
    </source>
</evidence>
<dbReference type="GeneID" id="94192209"/>
<dbReference type="EMBL" id="BPLF01000001">
    <property type="protein sequence ID" value="GIX60726.1"/>
    <property type="molecule type" value="Genomic_DNA"/>
</dbReference>
<accession>A0AAV4LLR5</accession>
<dbReference type="Proteomes" id="UP001497744">
    <property type="component" value="Unassembled WGS sequence"/>
</dbReference>
<dbReference type="RefSeq" id="XP_067712797.1">
    <property type="nucleotide sequence ID" value="XM_067856696.1"/>
</dbReference>
<evidence type="ECO:0000256" key="1">
    <source>
        <dbReference type="SAM" id="MobiDB-lite"/>
    </source>
</evidence>
<gene>
    <name evidence="2" type="ORF">BcabD6B2_01610</name>
</gene>
<comment type="caution">
    <text evidence="2">The sequence shown here is derived from an EMBL/GenBank/DDBJ whole genome shotgun (WGS) entry which is preliminary data.</text>
</comment>
<feature type="compositionally biased region" description="Acidic residues" evidence="1">
    <location>
        <begin position="196"/>
        <end position="207"/>
    </location>
</feature>
<name>A0AAV4LLR5_BABCB</name>
<protein>
    <submittedName>
        <fullName evidence="2">AP2 domain transcription factor AP2X-5</fullName>
    </submittedName>
</protein>
<sequence>MTLWITMDLHDDPESKMTVSNDLSPEDLPYRASINPGTYERCLLMYDHYFHELEQLGPLDESDDNSSGKKDGNKNIKVGAKPLSGVRGIYYTRGTWRVQYRGGDRETVTCVFNYDSKDVLIATFDLAFRLLRRVIELGRQLKKEDGVIITQLTEERLLDLDRRSKMRTARQEHMAAKDMLLLSSKRTSRQRHSYTDDGESDAGDSESDPMYHSVRKKGRHDTDDGHYYSQSTPRHSTMLRMAGPSLAQPPNMGCYAGKLNSFERVFHSYTNYDTHELLNYLIDENCRRNIERASAVRQRAMYSVDNGMPAVAMDDMRGRSRHSYTGGPREGEQVYHRGVPVVEDITGMYQRNANEQYAMAGSNFVHSLRPLVAREAAAALWNSVEQGGYGSGPVHYPPKLDVKDGLRVDAEDHFGEAGSSALIL</sequence>
<dbReference type="AlphaFoldDB" id="A0AAV4LLR5"/>
<reference evidence="2 3" key="1">
    <citation type="submission" date="2021-06" db="EMBL/GenBank/DDBJ databases">
        <title>Genome sequence of Babesia caballi.</title>
        <authorList>
            <person name="Yamagishi J."/>
            <person name="Kidaka T."/>
            <person name="Ochi A."/>
        </authorList>
    </citation>
    <scope>NUCLEOTIDE SEQUENCE [LARGE SCALE GENOMIC DNA]</scope>
    <source>
        <strain evidence="2">USDA-D6B2</strain>
    </source>
</reference>
<evidence type="ECO:0000313" key="2">
    <source>
        <dbReference type="EMBL" id="GIX60726.1"/>
    </source>
</evidence>
<proteinExistence type="predicted"/>
<organism evidence="2 3">
    <name type="scientific">Babesia caballi</name>
    <dbReference type="NCBI Taxonomy" id="5871"/>
    <lineage>
        <taxon>Eukaryota</taxon>
        <taxon>Sar</taxon>
        <taxon>Alveolata</taxon>
        <taxon>Apicomplexa</taxon>
        <taxon>Aconoidasida</taxon>
        <taxon>Piroplasmida</taxon>
        <taxon>Babesiidae</taxon>
        <taxon>Babesia</taxon>
    </lineage>
</organism>
<feature type="region of interest" description="Disordered" evidence="1">
    <location>
        <begin position="179"/>
        <end position="232"/>
    </location>
</feature>